<organism evidence="2 3">
    <name type="scientific">Discina gigas</name>
    <dbReference type="NCBI Taxonomy" id="1032678"/>
    <lineage>
        <taxon>Eukaryota</taxon>
        <taxon>Fungi</taxon>
        <taxon>Dikarya</taxon>
        <taxon>Ascomycota</taxon>
        <taxon>Pezizomycotina</taxon>
        <taxon>Pezizomycetes</taxon>
        <taxon>Pezizales</taxon>
        <taxon>Discinaceae</taxon>
        <taxon>Discina</taxon>
    </lineage>
</organism>
<evidence type="ECO:0000256" key="1">
    <source>
        <dbReference type="SAM" id="MobiDB-lite"/>
    </source>
</evidence>
<dbReference type="Gene3D" id="2.130.10.10">
    <property type="entry name" value="YVTN repeat-like/Quinoprotein amine dehydrogenase"/>
    <property type="match status" value="1"/>
</dbReference>
<accession>A0ABR3GTM4</accession>
<dbReference type="InterPro" id="IPR011047">
    <property type="entry name" value="Quinoprotein_ADH-like_sf"/>
</dbReference>
<dbReference type="SMART" id="SM00726">
    <property type="entry name" value="UIM"/>
    <property type="match status" value="3"/>
</dbReference>
<dbReference type="InterPro" id="IPR027040">
    <property type="entry name" value="PSMD4"/>
</dbReference>
<proteinExistence type="predicted"/>
<feature type="region of interest" description="Disordered" evidence="1">
    <location>
        <begin position="621"/>
        <end position="646"/>
    </location>
</feature>
<feature type="region of interest" description="Disordered" evidence="1">
    <location>
        <begin position="536"/>
        <end position="558"/>
    </location>
</feature>
<dbReference type="InterPro" id="IPR003903">
    <property type="entry name" value="UIM_dom"/>
</dbReference>
<dbReference type="EMBL" id="JBBBZM010000013">
    <property type="protein sequence ID" value="KAL0639272.1"/>
    <property type="molecule type" value="Genomic_DNA"/>
</dbReference>
<dbReference type="SUPFAM" id="SSF50998">
    <property type="entry name" value="Quinoprotein alcohol dehydrogenase-like"/>
    <property type="match status" value="1"/>
</dbReference>
<protein>
    <submittedName>
        <fullName evidence="2">Uncharacterized protein</fullName>
    </submittedName>
</protein>
<evidence type="ECO:0000313" key="2">
    <source>
        <dbReference type="EMBL" id="KAL0639272.1"/>
    </source>
</evidence>
<keyword evidence="3" id="KW-1185">Reference proteome</keyword>
<sequence>MEAPPLAESFMRVQERPDFHQPLLGLDGFEVATDMGTSGVMDLSEDIGWIYGENIPSGKVYIHPYASPYITAAPPGFYIRPGRESIDGFRPVVTSVWIAKKRSTGVLETTEGMVGILVGTSRGVVSIYGLSFGKENRLTSRKKFCLSPGVPIVSIKVDGEYSAKRMRQNNVWIVVINALGEIYYLRNSLDSWKIIPQTLRTSTASYNTTFGSPAETLTEAEHINWKGARDEKLMKMDYDQIKDVWEGWGMDWFIEVDWAEQNVVLGKKQSIERRPRPQDHATKTDLYRYHLVRCTHNANVQNGFVHELVVNPSERCTVEDMGDSVFGGVTDLIQDMGAIPLIPNEEIRDIWATTHFKLDDGNMHIITATAMDNSNLALLSNREDPSMKTDIPGGNARLFAVGTHMGSVFVWNIRSSSNISDIVDTQSPLRVIHTDSPQISSLALSSLYLVHGGTDGLVQAWDPLASTLLPIRNIHSKFSSRARRRIAQADAGAQEEFGVGDNQFAARCLILDPEANSLRGVVALGTFIRYWCFSSSSDSDKKRRKPGPRSRASGAPLRGRGAINAVIESESKYHLKLKEQEYKEKEEFKNRYGVTSGREALSEEEMVEYATMISRETFELEGGGSVVSREEGADSSRTVTPDGVPSVSRYCTADEYKSSAEGINGEEDLELAEALRLSLLGAGGDDNSKPHQTGEVWEDADYLYSDFGSTRYNSPPRYVAASSSSSSSRPKSGSPKKPYNSTSSLAKSGGWEMLPLGQMNEWPSVGGKGKGKEEDCHKAEGEFEIELEMAIRLSLMEEEDRKGVVEALWEDGEDKGKGKA</sequence>
<evidence type="ECO:0000313" key="3">
    <source>
        <dbReference type="Proteomes" id="UP001447188"/>
    </source>
</evidence>
<dbReference type="Proteomes" id="UP001447188">
    <property type="component" value="Unassembled WGS sequence"/>
</dbReference>
<feature type="compositionally biased region" description="Low complexity" evidence="1">
    <location>
        <begin position="722"/>
        <end position="738"/>
    </location>
</feature>
<reference evidence="2 3" key="1">
    <citation type="submission" date="2024-02" db="EMBL/GenBank/DDBJ databases">
        <title>Discinaceae phylogenomics.</title>
        <authorList>
            <person name="Dirks A.C."/>
            <person name="James T.Y."/>
        </authorList>
    </citation>
    <scope>NUCLEOTIDE SEQUENCE [LARGE SCALE GENOMIC DNA]</scope>
    <source>
        <strain evidence="2 3">ACD0624</strain>
    </source>
</reference>
<feature type="compositionally biased region" description="Basic and acidic residues" evidence="1">
    <location>
        <begin position="770"/>
        <end position="780"/>
    </location>
</feature>
<feature type="region of interest" description="Disordered" evidence="1">
    <location>
        <begin position="717"/>
        <end position="780"/>
    </location>
</feature>
<dbReference type="PANTHER" id="PTHR10223:SF2">
    <property type="entry name" value="F-BOX AND WD DOMAIN PROTEIN (AFU_ORTHOLOGUE AFUA_6G11400)"/>
    <property type="match status" value="1"/>
</dbReference>
<name>A0ABR3GTM4_9PEZI</name>
<dbReference type="PANTHER" id="PTHR10223">
    <property type="entry name" value="26S PROTEASOME NON-ATPASE REGULATORY SUBUNIT 4"/>
    <property type="match status" value="1"/>
</dbReference>
<dbReference type="InterPro" id="IPR015943">
    <property type="entry name" value="WD40/YVTN_repeat-like_dom_sf"/>
</dbReference>
<comment type="caution">
    <text evidence="2">The sequence shown here is derived from an EMBL/GenBank/DDBJ whole genome shotgun (WGS) entry which is preliminary data.</text>
</comment>
<gene>
    <name evidence="2" type="ORF">Q9L58_001733</name>
</gene>